<protein>
    <submittedName>
        <fullName evidence="3">Uncharacterized protein</fullName>
    </submittedName>
</protein>
<dbReference type="EMBL" id="BNCP01000001">
    <property type="protein sequence ID" value="GIL69775.1"/>
    <property type="molecule type" value="Genomic_DNA"/>
</dbReference>
<dbReference type="AlphaFoldDB" id="A0A8J4GEX1"/>
<dbReference type="Proteomes" id="UP000722791">
    <property type="component" value="Unassembled WGS sequence"/>
</dbReference>
<evidence type="ECO:0000256" key="1">
    <source>
        <dbReference type="SAM" id="MobiDB-lite"/>
    </source>
</evidence>
<dbReference type="EMBL" id="BNCQ01000019">
    <property type="protein sequence ID" value="GIM05733.1"/>
    <property type="molecule type" value="Genomic_DNA"/>
</dbReference>
<comment type="caution">
    <text evidence="3">The sequence shown here is derived from an EMBL/GenBank/DDBJ whole genome shotgun (WGS) entry which is preliminary data.</text>
</comment>
<proteinExistence type="predicted"/>
<dbReference type="Proteomes" id="UP000747110">
    <property type="component" value="Unassembled WGS sequence"/>
</dbReference>
<gene>
    <name evidence="2" type="ORF">Vretifemale_598</name>
    <name evidence="3" type="ORF">Vretimale_10175</name>
</gene>
<name>A0A8J4GEX1_9CHLO</name>
<evidence type="ECO:0000313" key="3">
    <source>
        <dbReference type="EMBL" id="GIM05733.1"/>
    </source>
</evidence>
<dbReference type="OrthoDB" id="541033at2759"/>
<sequence length="100" mass="10428">MPSQLLPRLSFDPSVGTPEGPGSNSRPAACGRGPSLTLSLPRSLSREERDGGCEPLLVLLLPLLQIPSSGRDSCSHNASPSGRLGSFTLRMTCRDAGLGL</sequence>
<feature type="region of interest" description="Disordered" evidence="1">
    <location>
        <begin position="1"/>
        <end position="34"/>
    </location>
</feature>
<evidence type="ECO:0000313" key="4">
    <source>
        <dbReference type="Proteomes" id="UP000722791"/>
    </source>
</evidence>
<evidence type="ECO:0000313" key="5">
    <source>
        <dbReference type="Proteomes" id="UP000747110"/>
    </source>
</evidence>
<reference evidence="3" key="1">
    <citation type="journal article" date="2021" name="Proc. Natl. Acad. Sci. U.S.A.">
        <title>Three genomes in the algal genus Volvox reveal the fate of a haploid sex-determining region after a transition to homothallism.</title>
        <authorList>
            <person name="Yamamoto K."/>
            <person name="Hamaji T."/>
            <person name="Kawai-Toyooka H."/>
            <person name="Matsuzaki R."/>
            <person name="Takahashi F."/>
            <person name="Nishimura Y."/>
            <person name="Kawachi M."/>
            <person name="Noguchi H."/>
            <person name="Minakuchi Y."/>
            <person name="Umen J.G."/>
            <person name="Toyoda A."/>
            <person name="Nozaki H."/>
        </authorList>
    </citation>
    <scope>NUCLEOTIDE SEQUENCE</scope>
    <source>
        <strain evidence="3">NIES-3785</strain>
        <strain evidence="2">NIES-3786</strain>
    </source>
</reference>
<keyword evidence="5" id="KW-1185">Reference proteome</keyword>
<evidence type="ECO:0000313" key="2">
    <source>
        <dbReference type="EMBL" id="GIL69775.1"/>
    </source>
</evidence>
<organism evidence="3 4">
    <name type="scientific">Volvox reticuliferus</name>
    <dbReference type="NCBI Taxonomy" id="1737510"/>
    <lineage>
        <taxon>Eukaryota</taxon>
        <taxon>Viridiplantae</taxon>
        <taxon>Chlorophyta</taxon>
        <taxon>core chlorophytes</taxon>
        <taxon>Chlorophyceae</taxon>
        <taxon>CS clade</taxon>
        <taxon>Chlamydomonadales</taxon>
        <taxon>Volvocaceae</taxon>
        <taxon>Volvox</taxon>
    </lineage>
</organism>
<accession>A0A8J4GEX1</accession>